<dbReference type="Proteomes" id="UP000295151">
    <property type="component" value="Unassembled WGS sequence"/>
</dbReference>
<dbReference type="OrthoDB" id="262125at2"/>
<feature type="signal peptide" evidence="1">
    <location>
        <begin position="1"/>
        <end position="31"/>
    </location>
</feature>
<organism evidence="2 3">
    <name type="scientific">Kribbella voronezhensis</name>
    <dbReference type="NCBI Taxonomy" id="2512212"/>
    <lineage>
        <taxon>Bacteria</taxon>
        <taxon>Bacillati</taxon>
        <taxon>Actinomycetota</taxon>
        <taxon>Actinomycetes</taxon>
        <taxon>Propionibacteriales</taxon>
        <taxon>Kribbellaceae</taxon>
        <taxon>Kribbella</taxon>
    </lineage>
</organism>
<protein>
    <recommendedName>
        <fullName evidence="4">Fibronectin type-III domain-containing protein</fullName>
    </recommendedName>
</protein>
<keyword evidence="1" id="KW-0732">Signal</keyword>
<feature type="chain" id="PRO_5020239112" description="Fibronectin type-III domain-containing protein" evidence="1">
    <location>
        <begin position="32"/>
        <end position="949"/>
    </location>
</feature>
<keyword evidence="3" id="KW-1185">Reference proteome</keyword>
<name>A0A4R7SU50_9ACTN</name>
<accession>A0A4R7SU50</accession>
<dbReference type="AlphaFoldDB" id="A0A4R7SU50"/>
<proteinExistence type="predicted"/>
<evidence type="ECO:0000313" key="2">
    <source>
        <dbReference type="EMBL" id="TDU82269.1"/>
    </source>
</evidence>
<comment type="caution">
    <text evidence="2">The sequence shown here is derived from an EMBL/GenBank/DDBJ whole genome shotgun (WGS) entry which is preliminary data.</text>
</comment>
<dbReference type="EMBL" id="SOCE01000003">
    <property type="protein sequence ID" value="TDU82269.1"/>
    <property type="molecule type" value="Genomic_DNA"/>
</dbReference>
<reference evidence="2 3" key="1">
    <citation type="submission" date="2019-03" db="EMBL/GenBank/DDBJ databases">
        <title>Genomic Encyclopedia of Type Strains, Phase III (KMG-III): the genomes of soil and plant-associated and newly described type strains.</title>
        <authorList>
            <person name="Whitman W."/>
        </authorList>
    </citation>
    <scope>NUCLEOTIDE SEQUENCE [LARGE SCALE GENOMIC DNA]</scope>
    <source>
        <strain evidence="2 3">VKM Ac-2575</strain>
    </source>
</reference>
<evidence type="ECO:0008006" key="4">
    <source>
        <dbReference type="Google" id="ProtNLM"/>
    </source>
</evidence>
<gene>
    <name evidence="2" type="ORF">EV138_7158</name>
</gene>
<evidence type="ECO:0000313" key="3">
    <source>
        <dbReference type="Proteomes" id="UP000295151"/>
    </source>
</evidence>
<dbReference type="RefSeq" id="WP_133984913.1">
    <property type="nucleotide sequence ID" value="NZ_SOCE01000003.1"/>
</dbReference>
<sequence length="949" mass="99196">MRIRPAVALLGALVLASGTVVVARLSGPAEAALAPVEGRLLAADPDPVPHGYQFESSSSDYFSFYAGPSETRQPLWEVRSTVDGSVARTDSPTDPNWTGQEIAGRLTVTRTTIAAGTRIDFTGLAGASAPGPITVPAGDTILAVHEKGVLVRHDDGATSEFRVLRSNGTTQPVTGLIAPDASARVTDQDGDTLLLQRSDYLDTVDITTAVATPIVQTGLALPWAALTPNRIVWETSAGGSGHQLTWKHRDGSAGGSVTVPDSEDLTTFGDDVAVLRIPADGTSLRRRIVPVRLATGQVENPVIDDVAAARALADGRLMLARTDAVIALKPDLTQVKLADVAAPGLGVGGLAVSGGRVLNGFEDGTIRETTLTADKWIPSTAPKSSTGQQLQLGGGTLLNQGDLVVSWAGGQRALNKNGYAELGRGGDLLSYVSYDDQSTASIQNPRTGAQLAARPTARLLAMDGTWVWQGPDPVTRALTGTDLSTGKSKTVPSTVPCPAGSFAVAGRWALVNCDVHQQYVVDLLGVVADYRLPDDAPAANLLPALGDGFVARFRFTPDSAGVDIPELLVTDLNSPAHPERVVGPLRGRAWPPGASFALDDEAARIVYADPESRVRVATVDWLAAPPPVQTDLTAPTLTSSTAGPRIAPTRTLNYSYAFTDAGTGVASYDVRFQQRARGATQYGAWQQPAGWQKITGTKVTMTAATGVDTCFQVRARDKAANTSGWSTSACSTVDFTVPRLSSATTGGRILLTTPIRFSYAFTDDHTVASYDVAYRTATAGRTFGAWVYPSGWQGIASTSVTTTPPIGADTCLMVRARDGAGNVSAWSASVCSALPQDDRAFTAKGSVSRTTYAGAYRTTLSRLGASGASLGKDGESGNRIAVTVLAGPSQGAVDVTFAGRRIGRVSLAASTWSRKVVYLPVTSWITGRVVVTSVSSLPSNIDGVALLRF</sequence>
<evidence type="ECO:0000256" key="1">
    <source>
        <dbReference type="SAM" id="SignalP"/>
    </source>
</evidence>